<dbReference type="RefSeq" id="WP_112284281.1">
    <property type="nucleotide sequence ID" value="NZ_MASW01000006.1"/>
</dbReference>
<dbReference type="Proteomes" id="UP000249915">
    <property type="component" value="Unassembled WGS sequence"/>
</dbReference>
<protein>
    <submittedName>
        <fullName evidence="1">Uncharacterized protein</fullName>
    </submittedName>
</protein>
<evidence type="ECO:0000313" key="1">
    <source>
        <dbReference type="EMBL" id="PXY21041.1"/>
    </source>
</evidence>
<name>A0A2V4AL61_9PSEU</name>
<organism evidence="1 2">
    <name type="scientific">Prauserella muralis</name>
    <dbReference type="NCBI Taxonomy" id="588067"/>
    <lineage>
        <taxon>Bacteria</taxon>
        <taxon>Bacillati</taxon>
        <taxon>Actinomycetota</taxon>
        <taxon>Actinomycetes</taxon>
        <taxon>Pseudonocardiales</taxon>
        <taxon>Pseudonocardiaceae</taxon>
        <taxon>Prauserella</taxon>
    </lineage>
</organism>
<evidence type="ECO:0000313" key="2">
    <source>
        <dbReference type="Proteomes" id="UP000249915"/>
    </source>
</evidence>
<dbReference type="EMBL" id="MASW01000006">
    <property type="protein sequence ID" value="PXY21041.1"/>
    <property type="molecule type" value="Genomic_DNA"/>
</dbReference>
<proteinExistence type="predicted"/>
<gene>
    <name evidence="1" type="ORF">BAY60_26570</name>
</gene>
<comment type="caution">
    <text evidence="1">The sequence shown here is derived from an EMBL/GenBank/DDBJ whole genome shotgun (WGS) entry which is preliminary data.</text>
</comment>
<accession>A0A2V4AL61</accession>
<dbReference type="AlphaFoldDB" id="A0A2V4AL61"/>
<keyword evidence="2" id="KW-1185">Reference proteome</keyword>
<dbReference type="OrthoDB" id="3823611at2"/>
<sequence length="147" mass="16057">MPTTTSTTARGPRRTLWLLRATVALTTVCVLAQPVLAGGYLTGRFDFLDYHSATATLIEVLALLQVVASLLYWRPGGGALAPLPLSGVLLLAVTLQIGMGYSRQLAVHIPLGVLVALLQSLLCVWVYRRAARQSTRRRRRRTHEPVA</sequence>
<reference evidence="1 2" key="1">
    <citation type="submission" date="2016-07" db="EMBL/GenBank/DDBJ databases">
        <title>Draft genome sequence of Prauserella muralis DSM 45305, isolated from a mould-covered wall in an indoor environment.</title>
        <authorList>
            <person name="Ruckert C."/>
            <person name="Albersmeier A."/>
            <person name="Jiang C.-L."/>
            <person name="Jiang Y."/>
            <person name="Kalinowski J."/>
            <person name="Schneider O."/>
            <person name="Winkler A."/>
            <person name="Zotchev S.B."/>
        </authorList>
    </citation>
    <scope>NUCLEOTIDE SEQUENCE [LARGE SCALE GENOMIC DNA]</scope>
    <source>
        <strain evidence="1 2">DSM 45305</strain>
    </source>
</reference>